<accession>A0A9W6YVI2</accession>
<dbReference type="EMBL" id="BSXU01001163">
    <property type="protein sequence ID" value="GMG24482.1"/>
    <property type="molecule type" value="Genomic_DNA"/>
</dbReference>
<organism evidence="1 2">
    <name type="scientific">Ambrosiozyma monospora</name>
    <name type="common">Yeast</name>
    <name type="synonym">Endomycopsis monosporus</name>
    <dbReference type="NCBI Taxonomy" id="43982"/>
    <lineage>
        <taxon>Eukaryota</taxon>
        <taxon>Fungi</taxon>
        <taxon>Dikarya</taxon>
        <taxon>Ascomycota</taxon>
        <taxon>Saccharomycotina</taxon>
        <taxon>Pichiomycetes</taxon>
        <taxon>Pichiales</taxon>
        <taxon>Pichiaceae</taxon>
        <taxon>Ambrosiozyma</taxon>
    </lineage>
</organism>
<dbReference type="AlphaFoldDB" id="A0A9W6YVI2"/>
<comment type="caution">
    <text evidence="1">The sequence shown here is derived from an EMBL/GenBank/DDBJ whole genome shotgun (WGS) entry which is preliminary data.</text>
</comment>
<dbReference type="Proteomes" id="UP001165063">
    <property type="component" value="Unassembled WGS sequence"/>
</dbReference>
<gene>
    <name evidence="1" type="ORF">Amon01_000294900</name>
</gene>
<reference evidence="1" key="1">
    <citation type="submission" date="2023-04" db="EMBL/GenBank/DDBJ databases">
        <title>Ambrosiozyma monospora NBRC 1965.</title>
        <authorList>
            <person name="Ichikawa N."/>
            <person name="Sato H."/>
            <person name="Tonouchi N."/>
        </authorList>
    </citation>
    <scope>NUCLEOTIDE SEQUENCE</scope>
    <source>
        <strain evidence="1">NBRC 1965</strain>
    </source>
</reference>
<keyword evidence="2" id="KW-1185">Reference proteome</keyword>
<evidence type="ECO:0000313" key="1">
    <source>
        <dbReference type="EMBL" id="GMG24482.1"/>
    </source>
</evidence>
<proteinExistence type="predicted"/>
<protein>
    <submittedName>
        <fullName evidence="1">Unnamed protein product</fullName>
    </submittedName>
</protein>
<sequence>MLLKARKSATLILENCNYYNVPENIMHLVETISNSNMMKSIDIRLPSYTCYREEDIDLKDPYHNFMKKYLSGMKLKVTVRNDNSTKSDINLLGLRHFANLRRICLLVDTDDYSKFKGSILLISSSIRCLQLESNDKYNFYSSYFRTQICCMNLLSTCSEDYWEP</sequence>
<evidence type="ECO:0000313" key="2">
    <source>
        <dbReference type="Proteomes" id="UP001165063"/>
    </source>
</evidence>
<name>A0A9W6YVI2_AMBMO</name>